<dbReference type="Proteomes" id="UP000019375">
    <property type="component" value="Unassembled WGS sequence"/>
</dbReference>
<dbReference type="OrthoDB" id="10068368at2759"/>
<dbReference type="AlphaFoldDB" id="A0A8J2TCH3"/>
<dbReference type="GO" id="GO:0030479">
    <property type="term" value="C:actin cortical patch"/>
    <property type="evidence" value="ECO:0007669"/>
    <property type="project" value="TreeGrafter"/>
</dbReference>
<sequence>MGFFTDHQHTSITDTINTVTSRDDFAVDEELPNLLGLIKNCSSKYEYINNQEEAARALRKKLKYGSKLQARRAFDVLDLFVSQGIKMGALYNDAKLLERVSIIALGRATDARGEKYSPKQVKMVARSVLAWYDFIVSQGLEKSRTYEGLYQISLQVKKKYKRSRRTTFMEDAADKSIFASDLDPERHQTHPDDLYRIPQINVENEVPKIRMIITDGLATSVALKNALMVLPAGESSLDDPEATGKFEQARTIRRKVLRYLQVVTEGDYLGSLIHCNEELVAALTEYDERAGDSPKGSTMTSDVSDANNSYEDDPDHDEEESRSFQEEGSPVEDPFGDDKKI</sequence>
<evidence type="ECO:0000313" key="2">
    <source>
        <dbReference type="EMBL" id="CDF91822.1"/>
    </source>
</evidence>
<dbReference type="CDD" id="cd14232">
    <property type="entry name" value="GAT_LSB5"/>
    <property type="match status" value="1"/>
</dbReference>
<evidence type="ECO:0000313" key="3">
    <source>
        <dbReference type="Proteomes" id="UP000019375"/>
    </source>
</evidence>
<dbReference type="GO" id="GO:0007015">
    <property type="term" value="P:actin filament organization"/>
    <property type="evidence" value="ECO:0007669"/>
    <property type="project" value="InterPro"/>
</dbReference>
<evidence type="ECO:0000256" key="1">
    <source>
        <dbReference type="SAM" id="MobiDB-lite"/>
    </source>
</evidence>
<dbReference type="GO" id="GO:0006897">
    <property type="term" value="P:endocytosis"/>
    <property type="evidence" value="ECO:0007669"/>
    <property type="project" value="InterPro"/>
</dbReference>
<protein>
    <submittedName>
        <fullName evidence="2">ZYBA0S14-01948g1_1</fullName>
    </submittedName>
</protein>
<accession>A0A8J2TCH3</accession>
<dbReference type="EMBL" id="HG316467">
    <property type="protein sequence ID" value="CDF91822.1"/>
    <property type="molecule type" value="Genomic_DNA"/>
</dbReference>
<proteinExistence type="predicted"/>
<dbReference type="GO" id="GO:0051666">
    <property type="term" value="P:actin cortical patch localization"/>
    <property type="evidence" value="ECO:0007669"/>
    <property type="project" value="TreeGrafter"/>
</dbReference>
<dbReference type="InterPro" id="IPR044103">
    <property type="entry name" value="GAT_LSB5"/>
</dbReference>
<keyword evidence="3" id="KW-1185">Reference proteome</keyword>
<dbReference type="Gene3D" id="1.25.40.90">
    <property type="match status" value="1"/>
</dbReference>
<dbReference type="CDD" id="cd16980">
    <property type="entry name" value="VHS_Lsb5"/>
    <property type="match status" value="1"/>
</dbReference>
<feature type="region of interest" description="Disordered" evidence="1">
    <location>
        <begin position="289"/>
        <end position="341"/>
    </location>
</feature>
<name>A0A8J2TCH3_ZYGB2</name>
<dbReference type="InterPro" id="IPR008942">
    <property type="entry name" value="ENTH_VHS"/>
</dbReference>
<dbReference type="PANTHER" id="PTHR47789">
    <property type="entry name" value="LAS SEVENTEEN-BINDING PROTEIN 5"/>
    <property type="match status" value="1"/>
</dbReference>
<feature type="compositionally biased region" description="Polar residues" evidence="1">
    <location>
        <begin position="295"/>
        <end position="309"/>
    </location>
</feature>
<gene>
    <name evidence="2" type="ORF">BN860_01948g</name>
</gene>
<organism evidence="2 3">
    <name type="scientific">Zygosaccharomyces bailii (strain CLIB 213 / ATCC 58445 / CBS 680 / BCRC 21525 / NBRC 1098 / NCYC 1416 / NRRL Y-2227)</name>
    <dbReference type="NCBI Taxonomy" id="1333698"/>
    <lineage>
        <taxon>Eukaryota</taxon>
        <taxon>Fungi</taxon>
        <taxon>Dikarya</taxon>
        <taxon>Ascomycota</taxon>
        <taxon>Saccharomycotina</taxon>
        <taxon>Saccharomycetes</taxon>
        <taxon>Saccharomycetales</taxon>
        <taxon>Saccharomycetaceae</taxon>
        <taxon>Zygosaccharomyces</taxon>
    </lineage>
</organism>
<dbReference type="InterPro" id="IPR045007">
    <property type="entry name" value="LSB5"/>
</dbReference>
<dbReference type="SUPFAM" id="SSF89009">
    <property type="entry name" value="GAT-like domain"/>
    <property type="match status" value="1"/>
</dbReference>
<dbReference type="PANTHER" id="PTHR47789:SF1">
    <property type="entry name" value="LAS SEVENTEEN-BINDING PROTEIN 5"/>
    <property type="match status" value="1"/>
</dbReference>
<reference evidence="3" key="1">
    <citation type="journal article" date="2013" name="Genome Announc.">
        <title>Genome sequence of the food spoilage yeast Zygosaccharomyces bailii CLIB 213(T).</title>
        <authorList>
            <person name="Galeote V."/>
            <person name="Bigey F."/>
            <person name="Devillers H."/>
            <person name="Neuveglise C."/>
            <person name="Dequin S."/>
        </authorList>
    </citation>
    <scope>NUCLEOTIDE SEQUENCE [LARGE SCALE GENOMIC DNA]</scope>
    <source>
        <strain evidence="3">CLIB 213 / ATCC 58445 / CBS 680 / CCRC 21525 / NBRC 1098 / NCYC 1416 / NRRL Y-2227</strain>
    </source>
</reference>
<dbReference type="SUPFAM" id="SSF48464">
    <property type="entry name" value="ENTH/VHS domain"/>
    <property type="match status" value="1"/>
</dbReference>